<dbReference type="RefSeq" id="XP_069198006.1">
    <property type="nucleotide sequence ID" value="XM_069345801.1"/>
</dbReference>
<dbReference type="SMART" id="SM00546">
    <property type="entry name" value="CUE"/>
    <property type="match status" value="1"/>
</dbReference>
<dbReference type="InterPro" id="IPR003892">
    <property type="entry name" value="CUE"/>
</dbReference>
<gene>
    <name evidence="3" type="ORF">AAFC00_005934</name>
</gene>
<feature type="compositionally biased region" description="Basic residues" evidence="1">
    <location>
        <begin position="292"/>
        <end position="306"/>
    </location>
</feature>
<evidence type="ECO:0000313" key="3">
    <source>
        <dbReference type="EMBL" id="KAL1301730.1"/>
    </source>
</evidence>
<organism evidence="3 4">
    <name type="scientific">Neodothiora populina</name>
    <dbReference type="NCBI Taxonomy" id="2781224"/>
    <lineage>
        <taxon>Eukaryota</taxon>
        <taxon>Fungi</taxon>
        <taxon>Dikarya</taxon>
        <taxon>Ascomycota</taxon>
        <taxon>Pezizomycotina</taxon>
        <taxon>Dothideomycetes</taxon>
        <taxon>Dothideomycetidae</taxon>
        <taxon>Dothideales</taxon>
        <taxon>Dothioraceae</taxon>
        <taxon>Neodothiora</taxon>
    </lineage>
</organism>
<dbReference type="InterPro" id="IPR009060">
    <property type="entry name" value="UBA-like_sf"/>
</dbReference>
<dbReference type="Proteomes" id="UP001562354">
    <property type="component" value="Unassembled WGS sequence"/>
</dbReference>
<dbReference type="Gene3D" id="1.10.8.10">
    <property type="entry name" value="DNA helicase RuvA subunit, C-terminal domain"/>
    <property type="match status" value="1"/>
</dbReference>
<dbReference type="CDD" id="cd14364">
    <property type="entry name" value="CUE_ASCC2"/>
    <property type="match status" value="1"/>
</dbReference>
<proteinExistence type="predicted"/>
<comment type="caution">
    <text evidence="3">The sequence shown here is derived from an EMBL/GenBank/DDBJ whole genome shotgun (WGS) entry which is preliminary data.</text>
</comment>
<reference evidence="3 4" key="1">
    <citation type="submission" date="2024-07" db="EMBL/GenBank/DDBJ databases">
        <title>Draft sequence of the Neodothiora populina.</title>
        <authorList>
            <person name="Drown D.D."/>
            <person name="Schuette U.S."/>
            <person name="Buechlein A.B."/>
            <person name="Rusch D.R."/>
            <person name="Winton L.W."/>
            <person name="Adams G.A."/>
        </authorList>
    </citation>
    <scope>NUCLEOTIDE SEQUENCE [LARGE SCALE GENOMIC DNA]</scope>
    <source>
        <strain evidence="3 4">CPC 39397</strain>
    </source>
</reference>
<dbReference type="InterPro" id="IPR041800">
    <property type="entry name" value="ASCC2_CUE"/>
</dbReference>
<dbReference type="PANTHER" id="PTHR21494">
    <property type="entry name" value="ACTIVATING SIGNAL COINTEGRATOR 1 COMPLEX SUBUNIT 2 ASC-1 COMPLEX SUBUNIT P100"/>
    <property type="match status" value="1"/>
</dbReference>
<feature type="domain" description="CUE" evidence="2">
    <location>
        <begin position="324"/>
        <end position="367"/>
    </location>
</feature>
<feature type="compositionally biased region" description="Gly residues" evidence="1">
    <location>
        <begin position="591"/>
        <end position="608"/>
    </location>
</feature>
<dbReference type="SUPFAM" id="SSF46934">
    <property type="entry name" value="UBA-like"/>
    <property type="match status" value="1"/>
</dbReference>
<evidence type="ECO:0000259" key="2">
    <source>
        <dbReference type="PROSITE" id="PS51140"/>
    </source>
</evidence>
<feature type="region of interest" description="Disordered" evidence="1">
    <location>
        <begin position="292"/>
        <end position="312"/>
    </location>
</feature>
<feature type="compositionally biased region" description="Gly residues" evidence="1">
    <location>
        <begin position="617"/>
        <end position="627"/>
    </location>
</feature>
<keyword evidence="4" id="KW-1185">Reference proteome</keyword>
<evidence type="ECO:0000256" key="1">
    <source>
        <dbReference type="SAM" id="MobiDB-lite"/>
    </source>
</evidence>
<feature type="compositionally biased region" description="Basic and acidic residues" evidence="1">
    <location>
        <begin position="641"/>
        <end position="652"/>
    </location>
</feature>
<dbReference type="EMBL" id="JBFMKM010000013">
    <property type="protein sequence ID" value="KAL1301730.1"/>
    <property type="molecule type" value="Genomic_DNA"/>
</dbReference>
<protein>
    <recommendedName>
        <fullName evidence="2">CUE domain-containing protein</fullName>
    </recommendedName>
</protein>
<evidence type="ECO:0000313" key="4">
    <source>
        <dbReference type="Proteomes" id="UP001562354"/>
    </source>
</evidence>
<dbReference type="GeneID" id="95979633"/>
<sequence>MSLPPIAPYPPARLRTDLTPEEWEACLDAWLSLSGLYLRLQQSEFEKAAAETSSLISFLKSYFHELPSEQHVSAIRSKDQTLKRTCFILVHRILLEEANPPSSLLRWEFISDFCHAYIRTQSLDTLLKRLWQRKEAQWEASLRDLTSILSKRLESSQPENALEYLKRIYALLYTSPKVGIFFMTGSDFMDAISTAYSSGSADLQEALVTTTFLSILSAMKNEKPNYSLIFDHLYSLRSQIPRDQKTSLLADLVTNTPLLSKLRTSVGGKDAERATNLAAVLDKYRTPSLMRPRRPTRRVTRKGKGKMPKETFTHESSIGDHHIHRMSLITQVQDLFPDLGSGFISRLLDEYNESVEEATAHLLDESLPAHLSALDRSAELPSPGVTETQREHQRIEHLAPRSTPPFERRNVFDNDEFDRLEVDSTRLHIGRKDATLTADQVLSDRTKAPAKSAIIAALAAFDSDDDERDDTYDEADVGGYVDAARPDGEDKRDVDVGASNANEAALYRAWQTDRGVFERTADIRRSKPRQALKAETGMTDETIEGWGIMFSRDVRQQRRLESKYSAFHGGQNEIARTSYREGENDSEDSDGGGNGSGYSRGGRGGGRGRGGHRGGRGRGGAGRGGSAAGAPNEKSTQIARQRKEARGSSRRDGRARKMARAGFAG</sequence>
<dbReference type="PANTHER" id="PTHR21494:SF0">
    <property type="entry name" value="ACTIVATING SIGNAL COINTEGRATOR 1 COMPLEX SUBUNIT 2"/>
    <property type="match status" value="1"/>
</dbReference>
<dbReference type="InterPro" id="IPR052586">
    <property type="entry name" value="ASCC2"/>
</dbReference>
<name>A0ABR3P6N6_9PEZI</name>
<accession>A0ABR3P6N6</accession>
<feature type="region of interest" description="Disordered" evidence="1">
    <location>
        <begin position="571"/>
        <end position="665"/>
    </location>
</feature>
<dbReference type="Pfam" id="PF02845">
    <property type="entry name" value="CUE"/>
    <property type="match status" value="1"/>
</dbReference>
<dbReference type="PROSITE" id="PS51140">
    <property type="entry name" value="CUE"/>
    <property type="match status" value="1"/>
</dbReference>